<dbReference type="GO" id="GO:0005829">
    <property type="term" value="C:cytosol"/>
    <property type="evidence" value="ECO:0007669"/>
    <property type="project" value="TreeGrafter"/>
</dbReference>
<dbReference type="GO" id="GO:0005988">
    <property type="term" value="P:lactose metabolic process"/>
    <property type="evidence" value="ECO:0007669"/>
    <property type="project" value="UniProtKB-KW"/>
</dbReference>
<evidence type="ECO:0000256" key="2">
    <source>
        <dbReference type="ARBA" id="ARBA00022679"/>
    </source>
</evidence>
<evidence type="ECO:0000256" key="6">
    <source>
        <dbReference type="PIRNR" id="PIRNR000535"/>
    </source>
</evidence>
<evidence type="ECO:0000259" key="7">
    <source>
        <dbReference type="Pfam" id="PF00294"/>
    </source>
</evidence>
<organism evidence="8 9">
    <name type="scientific">Marinithermofilum abyssi</name>
    <dbReference type="NCBI Taxonomy" id="1571185"/>
    <lineage>
        <taxon>Bacteria</taxon>
        <taxon>Bacillati</taxon>
        <taxon>Bacillota</taxon>
        <taxon>Bacilli</taxon>
        <taxon>Bacillales</taxon>
        <taxon>Thermoactinomycetaceae</taxon>
        <taxon>Marinithermofilum</taxon>
    </lineage>
</organism>
<reference evidence="8" key="2">
    <citation type="submission" date="2020-09" db="EMBL/GenBank/DDBJ databases">
        <authorList>
            <person name="Sun Q."/>
            <person name="Zhou Y."/>
        </authorList>
    </citation>
    <scope>NUCLEOTIDE SEQUENCE</scope>
    <source>
        <strain evidence="8">CGMCC 1.15179</strain>
    </source>
</reference>
<dbReference type="GO" id="GO:2001059">
    <property type="term" value="P:D-tagatose 6-phosphate catabolic process"/>
    <property type="evidence" value="ECO:0007669"/>
    <property type="project" value="UniProtKB-UniPathway"/>
</dbReference>
<reference evidence="8" key="1">
    <citation type="journal article" date="2014" name="Int. J. Syst. Evol. Microbiol.">
        <title>Complete genome sequence of Corynebacterium casei LMG S-19264T (=DSM 44701T), isolated from a smear-ripened cheese.</title>
        <authorList>
            <consortium name="US DOE Joint Genome Institute (JGI-PGF)"/>
            <person name="Walter F."/>
            <person name="Albersmeier A."/>
            <person name="Kalinowski J."/>
            <person name="Ruckert C."/>
        </authorList>
    </citation>
    <scope>NUCLEOTIDE SEQUENCE</scope>
    <source>
        <strain evidence="8">CGMCC 1.15179</strain>
    </source>
</reference>
<dbReference type="InterPro" id="IPR017583">
    <property type="entry name" value="Tagatose/fructose_Pkinase"/>
</dbReference>
<dbReference type="Gene3D" id="3.40.1190.20">
    <property type="match status" value="1"/>
</dbReference>
<dbReference type="InterPro" id="IPR011611">
    <property type="entry name" value="PfkB_dom"/>
</dbReference>
<evidence type="ECO:0000313" key="8">
    <source>
        <dbReference type="EMBL" id="GGE28424.1"/>
    </source>
</evidence>
<keyword evidence="6" id="KW-0423">Lactose metabolism</keyword>
<dbReference type="Proteomes" id="UP000625210">
    <property type="component" value="Unassembled WGS sequence"/>
</dbReference>
<comment type="similarity">
    <text evidence="6">Belongs to the carbohydrate kinase PfkB family. LacC subfamily.</text>
</comment>
<accession>A0A8J2YFA5</accession>
<dbReference type="GO" id="GO:0009024">
    <property type="term" value="F:tagatose-6-phosphate kinase activity"/>
    <property type="evidence" value="ECO:0007669"/>
    <property type="project" value="UniProtKB-EC"/>
</dbReference>
<dbReference type="PIRSF" id="PIRSF000535">
    <property type="entry name" value="1PFK/6PFK/LacC"/>
    <property type="match status" value="1"/>
</dbReference>
<dbReference type="FunFam" id="3.40.1190.20:FF:000001">
    <property type="entry name" value="Phosphofructokinase"/>
    <property type="match status" value="1"/>
</dbReference>
<feature type="domain" description="Carbohydrate kinase PfkB" evidence="7">
    <location>
        <begin position="24"/>
        <end position="293"/>
    </location>
</feature>
<evidence type="ECO:0000256" key="5">
    <source>
        <dbReference type="ARBA" id="ARBA00022840"/>
    </source>
</evidence>
<dbReference type="EMBL" id="BMHQ01000017">
    <property type="protein sequence ID" value="GGE28424.1"/>
    <property type="molecule type" value="Genomic_DNA"/>
</dbReference>
<protein>
    <recommendedName>
        <fullName evidence="6">Tagatose-6-phosphate kinase</fullName>
        <ecNumber evidence="6">2.7.1.144</ecNumber>
    </recommendedName>
</protein>
<dbReference type="PANTHER" id="PTHR46566">
    <property type="entry name" value="1-PHOSPHOFRUCTOKINASE-RELATED"/>
    <property type="match status" value="1"/>
</dbReference>
<dbReference type="PANTHER" id="PTHR46566:SF1">
    <property type="entry name" value="1-PHOSPHOFRUCTOKINASE"/>
    <property type="match status" value="1"/>
</dbReference>
<dbReference type="GO" id="GO:0016052">
    <property type="term" value="P:carbohydrate catabolic process"/>
    <property type="evidence" value="ECO:0007669"/>
    <property type="project" value="UniProtKB-ARBA"/>
</dbReference>
<proteinExistence type="inferred from homology"/>
<keyword evidence="9" id="KW-1185">Reference proteome</keyword>
<comment type="caution">
    <text evidence="8">The sequence shown here is derived from an EMBL/GenBank/DDBJ whole genome shotgun (WGS) entry which is preliminary data.</text>
</comment>
<keyword evidence="3 6" id="KW-0547">Nucleotide-binding</keyword>
<dbReference type="SUPFAM" id="SSF53613">
    <property type="entry name" value="Ribokinase-like"/>
    <property type="match status" value="1"/>
</dbReference>
<keyword evidence="4 8" id="KW-0418">Kinase</keyword>
<keyword evidence="5 6" id="KW-0067">ATP-binding</keyword>
<dbReference type="RefSeq" id="WP_188648996.1">
    <property type="nucleotide sequence ID" value="NZ_BMHQ01000017.1"/>
</dbReference>
<dbReference type="GO" id="GO:0008443">
    <property type="term" value="F:phosphofructokinase activity"/>
    <property type="evidence" value="ECO:0007669"/>
    <property type="project" value="UniProtKB-ARBA"/>
</dbReference>
<comment type="similarity">
    <text evidence="1">Belongs to the carbohydrate kinase pfkB family.</text>
</comment>
<dbReference type="CDD" id="cd01164">
    <property type="entry name" value="FruK_PfkB_like"/>
    <property type="match status" value="1"/>
</dbReference>
<dbReference type="AlphaFoldDB" id="A0A8J2YFA5"/>
<evidence type="ECO:0000256" key="4">
    <source>
        <dbReference type="ARBA" id="ARBA00022777"/>
    </source>
</evidence>
<dbReference type="InterPro" id="IPR029056">
    <property type="entry name" value="Ribokinase-like"/>
</dbReference>
<keyword evidence="2 6" id="KW-0808">Transferase</keyword>
<dbReference type="GO" id="GO:0044281">
    <property type="term" value="P:small molecule metabolic process"/>
    <property type="evidence" value="ECO:0007669"/>
    <property type="project" value="UniProtKB-ARBA"/>
</dbReference>
<dbReference type="UniPathway" id="UPA00704">
    <property type="reaction ID" value="UER00715"/>
</dbReference>
<name>A0A8J2YFA5_9BACL</name>
<dbReference type="NCBIfam" id="TIGR03168">
    <property type="entry name" value="1-PFK"/>
    <property type="match status" value="1"/>
</dbReference>
<gene>
    <name evidence="8" type="ORF">GCM10011571_33130</name>
</gene>
<evidence type="ECO:0000256" key="1">
    <source>
        <dbReference type="ARBA" id="ARBA00005380"/>
    </source>
</evidence>
<sequence>MIYTVTLNTALDRILHIKGKIERKKNNRVCGIEYDVGGKGTHVSLVLSTLNIPNIATGFVGENKKDPFIQLLERKGVNCDFVVQKNATLRETLVLLDSTGEGSLMITEPGFQPAMESIRRLHQKLNQQIQPGDWVVFAGSPLEGFSLDDYRELLKCVVDNGGRLVVDTSGPYLETAIPLRPYLIKPNEFEFQQLVGKTLNTVDEYTSEIERLMAKGIKYVIVSLGERGSLVGHSGEVFQVVAPSIEARNDTGCGDVFVGGIVTMLSRKTDLEESLRFATALSASKATHTSSSTFSLEQTRQLEKQVRMMRRESVCCTWKSVKTCAKSQG</sequence>
<evidence type="ECO:0000313" key="9">
    <source>
        <dbReference type="Proteomes" id="UP000625210"/>
    </source>
</evidence>
<comment type="catalytic activity">
    <reaction evidence="6">
        <text>D-tagatofuranose 6-phosphate + ATP = D-tagatofuranose 1,6-bisphosphate + ADP + H(+)</text>
        <dbReference type="Rhea" id="RHEA:12420"/>
        <dbReference type="ChEBI" id="CHEBI:15378"/>
        <dbReference type="ChEBI" id="CHEBI:30616"/>
        <dbReference type="ChEBI" id="CHEBI:58694"/>
        <dbReference type="ChEBI" id="CHEBI:58695"/>
        <dbReference type="ChEBI" id="CHEBI:456216"/>
        <dbReference type="EC" id="2.7.1.144"/>
    </reaction>
</comment>
<dbReference type="EC" id="2.7.1.144" evidence="6"/>
<comment type="pathway">
    <text evidence="6">Carbohydrate metabolism; D-tagatose 6-phosphate degradation; D-glyceraldehyde 3-phosphate and glycerone phosphate from D-tagatose 6-phosphate: step 1/2.</text>
</comment>
<dbReference type="GO" id="GO:0005524">
    <property type="term" value="F:ATP binding"/>
    <property type="evidence" value="ECO:0007669"/>
    <property type="project" value="UniProtKB-KW"/>
</dbReference>
<evidence type="ECO:0000256" key="3">
    <source>
        <dbReference type="ARBA" id="ARBA00022741"/>
    </source>
</evidence>
<dbReference type="Pfam" id="PF00294">
    <property type="entry name" value="PfkB"/>
    <property type="match status" value="1"/>
</dbReference>